<evidence type="ECO:0000313" key="25">
    <source>
        <dbReference type="Proteomes" id="UP000287798"/>
    </source>
</evidence>
<keyword evidence="14 17" id="KW-0418">Kinase</keyword>
<comment type="cofactor">
    <cofactor evidence="2 17 20">
        <name>Mg(2+)</name>
        <dbReference type="ChEBI" id="CHEBI:18420"/>
    </cofactor>
</comment>
<keyword evidence="13 17" id="KW-0479">Metal-binding</keyword>
<evidence type="ECO:0000259" key="21">
    <source>
        <dbReference type="Pfam" id="PF00391"/>
    </source>
</evidence>
<evidence type="ECO:0000256" key="19">
    <source>
        <dbReference type="PIRSR" id="PIRSR000732-2"/>
    </source>
</evidence>
<dbReference type="InterPro" id="IPR015813">
    <property type="entry name" value="Pyrv/PenolPyrv_kinase-like_dom"/>
</dbReference>
<feature type="active site" description="Tele-phosphohistidine intermediate" evidence="18">
    <location>
        <position position="195"/>
    </location>
</feature>
<dbReference type="Gene3D" id="3.50.30.10">
    <property type="entry name" value="Phosphohistidine domain"/>
    <property type="match status" value="1"/>
</dbReference>
<dbReference type="PROSITE" id="PS00742">
    <property type="entry name" value="PEP_ENZYMES_2"/>
    <property type="match status" value="1"/>
</dbReference>
<feature type="binding site" evidence="19">
    <location>
        <begin position="460"/>
        <end position="461"/>
    </location>
    <ligand>
        <name>phosphoenolpyruvate</name>
        <dbReference type="ChEBI" id="CHEBI:58702"/>
    </ligand>
</feature>
<evidence type="ECO:0000313" key="24">
    <source>
        <dbReference type="EMBL" id="RRQ21237.1"/>
    </source>
</evidence>
<accession>A0A426QHK7</accession>
<protein>
    <recommendedName>
        <fullName evidence="7 17">Phosphoenolpyruvate-protein phosphotransferase</fullName>
        <ecNumber evidence="6 17">2.7.3.9</ecNumber>
    </recommendedName>
    <alternativeName>
        <fullName evidence="16 17">Phosphotransferase system, enzyme I</fullName>
    </alternativeName>
</protein>
<reference evidence="24 25" key="1">
    <citation type="journal article" date="2010" name="Int. J. Syst. Evol. Microbiol.">
        <title>Thiohalobacter thiocyanaticus gen. nov., sp. nov., a moderately halophilic, sulfur-oxidizing gammaproteobacterium from hypersaline lakes, that utilizes thiocyanate.</title>
        <authorList>
            <person name="Sorokin D.Y."/>
            <person name="Kovaleva O.L."/>
            <person name="Tourova T.P."/>
            <person name="Muyzer G."/>
        </authorList>
    </citation>
    <scope>NUCLEOTIDE SEQUENCE [LARGE SCALE GENOMIC DNA]</scope>
    <source>
        <strain evidence="24 25">Hrh1</strain>
    </source>
</reference>
<dbReference type="Proteomes" id="UP000287798">
    <property type="component" value="Unassembled WGS sequence"/>
</dbReference>
<evidence type="ECO:0000256" key="1">
    <source>
        <dbReference type="ARBA" id="ARBA00000683"/>
    </source>
</evidence>
<evidence type="ECO:0000256" key="7">
    <source>
        <dbReference type="ARBA" id="ARBA00016544"/>
    </source>
</evidence>
<dbReference type="InterPro" id="IPR036618">
    <property type="entry name" value="PtsI_HPr-bd_sf"/>
</dbReference>
<proteinExistence type="inferred from homology"/>
<evidence type="ECO:0000256" key="17">
    <source>
        <dbReference type="PIRNR" id="PIRNR000732"/>
    </source>
</evidence>
<dbReference type="PANTHER" id="PTHR46244">
    <property type="entry name" value="PHOSPHOENOLPYRUVATE-PROTEIN PHOSPHOTRANSFERASE"/>
    <property type="match status" value="1"/>
</dbReference>
<dbReference type="Gene3D" id="3.20.20.60">
    <property type="entry name" value="Phosphoenolpyruvate-binding domains"/>
    <property type="match status" value="1"/>
</dbReference>
<keyword evidence="8 17" id="KW-0813">Transport</keyword>
<keyword evidence="10 17" id="KW-0762">Sugar transport</keyword>
<evidence type="ECO:0000256" key="18">
    <source>
        <dbReference type="PIRSR" id="PIRSR000732-1"/>
    </source>
</evidence>
<organism evidence="24 25">
    <name type="scientific">Thiohalobacter thiocyanaticus</name>
    <dbReference type="NCBI Taxonomy" id="585455"/>
    <lineage>
        <taxon>Bacteria</taxon>
        <taxon>Pseudomonadati</taxon>
        <taxon>Pseudomonadota</taxon>
        <taxon>Gammaproteobacteria</taxon>
        <taxon>Thiohalobacterales</taxon>
        <taxon>Thiohalobacteraceae</taxon>
        <taxon>Thiohalobacter</taxon>
    </lineage>
</organism>
<evidence type="ECO:0000256" key="5">
    <source>
        <dbReference type="ARBA" id="ARBA00007837"/>
    </source>
</evidence>
<keyword evidence="25" id="KW-1185">Reference proteome</keyword>
<dbReference type="RefSeq" id="WP_125180451.1">
    <property type="nucleotide sequence ID" value="NZ_QZMU01000001.1"/>
</dbReference>
<name>A0A426QHK7_9GAMM</name>
<dbReference type="GO" id="GO:0016301">
    <property type="term" value="F:kinase activity"/>
    <property type="evidence" value="ECO:0007669"/>
    <property type="project" value="UniProtKB-KW"/>
</dbReference>
<evidence type="ECO:0000256" key="8">
    <source>
        <dbReference type="ARBA" id="ARBA00022448"/>
    </source>
</evidence>
<evidence type="ECO:0000259" key="22">
    <source>
        <dbReference type="Pfam" id="PF02896"/>
    </source>
</evidence>
<dbReference type="Gene3D" id="1.10.274.10">
    <property type="entry name" value="PtsI, HPr-binding domain"/>
    <property type="match status" value="1"/>
</dbReference>
<dbReference type="InterPro" id="IPR006318">
    <property type="entry name" value="PTS_EI-like"/>
</dbReference>
<dbReference type="InterPro" id="IPR008279">
    <property type="entry name" value="PEP-util_enz_mobile_dom"/>
</dbReference>
<evidence type="ECO:0000256" key="6">
    <source>
        <dbReference type="ARBA" id="ARBA00012232"/>
    </source>
</evidence>
<comment type="function">
    <text evidence="3 17">General (non sugar-specific) component of the phosphoenolpyruvate-dependent sugar phosphotransferase system (sugar PTS). This major carbohydrate active-transport system catalyzes the phosphorylation of incoming sugar substrates concomitantly with their translocation across the cell membrane. Enzyme I transfers the phosphoryl group from phosphoenolpyruvate (PEP) to the phosphoryl carrier protein (HPr).</text>
</comment>
<feature type="binding site" evidence="19">
    <location>
        <position position="471"/>
    </location>
    <ligand>
        <name>phosphoenolpyruvate</name>
        <dbReference type="ChEBI" id="CHEBI:58702"/>
    </ligand>
</feature>
<evidence type="ECO:0000256" key="16">
    <source>
        <dbReference type="ARBA" id="ARBA00033235"/>
    </source>
</evidence>
<comment type="similarity">
    <text evidence="5 17">Belongs to the PEP-utilizing enzyme family.</text>
</comment>
<dbReference type="EC" id="2.7.3.9" evidence="6 17"/>
<feature type="domain" description="PEP-utilising enzyme mobile" evidence="21">
    <location>
        <begin position="160"/>
        <end position="231"/>
    </location>
</feature>
<evidence type="ECO:0000256" key="15">
    <source>
        <dbReference type="ARBA" id="ARBA00022842"/>
    </source>
</evidence>
<dbReference type="PIRSF" id="PIRSF000732">
    <property type="entry name" value="PTS_enzyme_I"/>
    <property type="match status" value="1"/>
</dbReference>
<feature type="domain" description="Phosphotransferase system enzyme I N-terminal" evidence="23">
    <location>
        <begin position="6"/>
        <end position="129"/>
    </location>
</feature>
<comment type="subcellular location">
    <subcellularLocation>
        <location evidence="4 17">Cytoplasm</location>
    </subcellularLocation>
</comment>
<evidence type="ECO:0000256" key="13">
    <source>
        <dbReference type="ARBA" id="ARBA00022723"/>
    </source>
</evidence>
<keyword evidence="9 17" id="KW-0963">Cytoplasm</keyword>
<dbReference type="SUPFAM" id="SSF47831">
    <property type="entry name" value="Enzyme I of the PEP:sugar phosphotransferase system HPr-binding (sub)domain"/>
    <property type="match status" value="1"/>
</dbReference>
<dbReference type="InterPro" id="IPR000121">
    <property type="entry name" value="PEP_util_C"/>
</dbReference>
<feature type="binding site" evidence="20">
    <location>
        <position position="461"/>
    </location>
    <ligand>
        <name>Mg(2+)</name>
        <dbReference type="ChEBI" id="CHEBI:18420"/>
    </ligand>
</feature>
<dbReference type="GO" id="GO:0009401">
    <property type="term" value="P:phosphoenolpyruvate-dependent sugar phosphotransferase system"/>
    <property type="evidence" value="ECO:0007669"/>
    <property type="project" value="UniProtKB-KW"/>
</dbReference>
<dbReference type="InterPro" id="IPR050499">
    <property type="entry name" value="PEP-utilizing_PTS_enzyme"/>
</dbReference>
<feature type="binding site" evidence="20">
    <location>
        <position position="437"/>
    </location>
    <ligand>
        <name>Mg(2+)</name>
        <dbReference type="ChEBI" id="CHEBI:18420"/>
    </ligand>
</feature>
<evidence type="ECO:0000256" key="4">
    <source>
        <dbReference type="ARBA" id="ARBA00004496"/>
    </source>
</evidence>
<dbReference type="InterPro" id="IPR036637">
    <property type="entry name" value="Phosphohistidine_dom_sf"/>
</dbReference>
<evidence type="ECO:0000256" key="10">
    <source>
        <dbReference type="ARBA" id="ARBA00022597"/>
    </source>
</evidence>
<dbReference type="InterPro" id="IPR023151">
    <property type="entry name" value="PEP_util_CS"/>
</dbReference>
<evidence type="ECO:0000256" key="2">
    <source>
        <dbReference type="ARBA" id="ARBA00001946"/>
    </source>
</evidence>
<dbReference type="PANTHER" id="PTHR46244:SF3">
    <property type="entry name" value="PHOSPHOENOLPYRUVATE-PROTEIN PHOSPHOTRANSFERASE"/>
    <property type="match status" value="1"/>
</dbReference>
<keyword evidence="15 17" id="KW-0460">Magnesium</keyword>
<dbReference type="Pfam" id="PF02896">
    <property type="entry name" value="PEP-utilizers_C"/>
    <property type="match status" value="1"/>
</dbReference>
<dbReference type="InterPro" id="IPR040442">
    <property type="entry name" value="Pyrv_kinase-like_dom_sf"/>
</dbReference>
<dbReference type="SUPFAM" id="SSF51621">
    <property type="entry name" value="Phosphoenolpyruvate/pyruvate domain"/>
    <property type="match status" value="1"/>
</dbReference>
<evidence type="ECO:0000256" key="3">
    <source>
        <dbReference type="ARBA" id="ARBA00002728"/>
    </source>
</evidence>
<keyword evidence="24" id="KW-0670">Pyruvate</keyword>
<keyword evidence="12 17" id="KW-0598">Phosphotransferase system</keyword>
<sequence length="580" mass="64352">MAVQLSGIGVSRGIAIGRAHLLERHHLDVTEYRITEDLIEAEVERFRLALGGAREQLRGIRGRIPPDTSADIVEFIDTHLLMLEDSTLTVAPELLIRNQGINAEWALKQQRDALVQVFEAMDDAYLRTRKDDIDHVVSRIQRLLVHDEKVQDLGAADHLKGSIVLADELTPADAVLLYHQGAAGFITEYGGPLSHTAIVARSLRIPTLVGVHNIHRYIQDGETLILDGQEGLVLAGADAPVLEHYRQRQAEELERAHVLVKTRYEPACTQDGVSIRLLGNIELLEDVEEVIDAGAEGVGLYRTEFLYMNREDTPDEEEQLEHYRAVIDQLRGRPLTIRTLDLGADKALDQETAHHCANPALGLRAIRLCLHDPSLFRPQLKAVLRAAALGPVEMMLPMLSSLGELRQALALIAEVKQELAAEGKDFDAAMPVGGMIEVPAAALAADMFAAELDFLSIGTNDLIQYTLAIDRVDDEVNYLYDPTHPAVLDLIRRIIQAGARHKVPVSMCGEMAGDPLYSRLLLGLGLNSFSMQASSLLEVKHLIRQTRLDRIMEPVETLMQTWDPDRRAELLAQIQNLQCT</sequence>
<dbReference type="Pfam" id="PF05524">
    <property type="entry name" value="PEP-utilisers_N"/>
    <property type="match status" value="1"/>
</dbReference>
<evidence type="ECO:0000256" key="12">
    <source>
        <dbReference type="ARBA" id="ARBA00022683"/>
    </source>
</evidence>
<feature type="domain" description="PEP-utilising enzyme C-terminal" evidence="22">
    <location>
        <begin position="261"/>
        <end position="546"/>
    </location>
</feature>
<evidence type="ECO:0000256" key="14">
    <source>
        <dbReference type="ARBA" id="ARBA00022777"/>
    </source>
</evidence>
<dbReference type="OrthoDB" id="9765468at2"/>
<dbReference type="AlphaFoldDB" id="A0A426QHK7"/>
<dbReference type="GO" id="GO:0008965">
    <property type="term" value="F:phosphoenolpyruvate-protein phosphotransferase activity"/>
    <property type="evidence" value="ECO:0007669"/>
    <property type="project" value="UniProtKB-EC"/>
</dbReference>
<dbReference type="InterPro" id="IPR024692">
    <property type="entry name" value="PTS_EI"/>
</dbReference>
<dbReference type="Pfam" id="PF00391">
    <property type="entry name" value="PEP-utilizers"/>
    <property type="match status" value="1"/>
</dbReference>
<gene>
    <name evidence="24" type="primary">ptsP</name>
    <name evidence="24" type="ORF">D6C00_04225</name>
</gene>
<evidence type="ECO:0000256" key="20">
    <source>
        <dbReference type="PIRSR" id="PIRSR000732-3"/>
    </source>
</evidence>
<dbReference type="GO" id="GO:0005737">
    <property type="term" value="C:cytoplasm"/>
    <property type="evidence" value="ECO:0007669"/>
    <property type="project" value="UniProtKB-SubCell"/>
</dbReference>
<comment type="caution">
    <text evidence="24">The sequence shown here is derived from an EMBL/GenBank/DDBJ whole genome shotgun (WGS) entry which is preliminary data.</text>
</comment>
<dbReference type="NCBIfam" id="TIGR01417">
    <property type="entry name" value="PTS_I_fam"/>
    <property type="match status" value="1"/>
</dbReference>
<dbReference type="PRINTS" id="PR01736">
    <property type="entry name" value="PHPHTRNFRASE"/>
</dbReference>
<evidence type="ECO:0000256" key="11">
    <source>
        <dbReference type="ARBA" id="ARBA00022679"/>
    </source>
</evidence>
<feature type="binding site" evidence="19">
    <location>
        <position position="338"/>
    </location>
    <ligand>
        <name>phosphoenolpyruvate</name>
        <dbReference type="ChEBI" id="CHEBI:58702"/>
    </ligand>
</feature>
<dbReference type="InterPro" id="IPR008731">
    <property type="entry name" value="PTS_EIN"/>
</dbReference>
<dbReference type="GO" id="GO:0046872">
    <property type="term" value="F:metal ion binding"/>
    <property type="evidence" value="ECO:0007669"/>
    <property type="project" value="UniProtKB-KW"/>
</dbReference>
<evidence type="ECO:0000256" key="9">
    <source>
        <dbReference type="ARBA" id="ARBA00022490"/>
    </source>
</evidence>
<comment type="catalytic activity">
    <reaction evidence="1 17">
        <text>L-histidyl-[protein] + phosphoenolpyruvate = N(pros)-phospho-L-histidyl-[protein] + pyruvate</text>
        <dbReference type="Rhea" id="RHEA:23880"/>
        <dbReference type="Rhea" id="RHEA-COMP:9745"/>
        <dbReference type="Rhea" id="RHEA-COMP:9746"/>
        <dbReference type="ChEBI" id="CHEBI:15361"/>
        <dbReference type="ChEBI" id="CHEBI:29979"/>
        <dbReference type="ChEBI" id="CHEBI:58702"/>
        <dbReference type="ChEBI" id="CHEBI:64837"/>
        <dbReference type="EC" id="2.7.3.9"/>
    </reaction>
</comment>
<dbReference type="EMBL" id="QZMU01000001">
    <property type="protein sequence ID" value="RRQ21237.1"/>
    <property type="molecule type" value="Genomic_DNA"/>
</dbReference>
<keyword evidence="11 17" id="KW-0808">Transferase</keyword>
<feature type="active site" description="Proton donor" evidence="18">
    <location>
        <position position="508"/>
    </location>
</feature>
<feature type="binding site" evidence="19">
    <location>
        <position position="302"/>
    </location>
    <ligand>
        <name>phosphoenolpyruvate</name>
        <dbReference type="ChEBI" id="CHEBI:58702"/>
    </ligand>
</feature>
<evidence type="ECO:0000259" key="23">
    <source>
        <dbReference type="Pfam" id="PF05524"/>
    </source>
</evidence>
<dbReference type="SUPFAM" id="SSF52009">
    <property type="entry name" value="Phosphohistidine domain"/>
    <property type="match status" value="1"/>
</dbReference>